<gene>
    <name evidence="1" type="ORF">CEXT_40611</name>
</gene>
<keyword evidence="2" id="KW-1185">Reference proteome</keyword>
<dbReference type="EMBL" id="BPLR01008910">
    <property type="protein sequence ID" value="GIY28144.1"/>
    <property type="molecule type" value="Genomic_DNA"/>
</dbReference>
<protein>
    <submittedName>
        <fullName evidence="1">Uncharacterized protein</fullName>
    </submittedName>
</protein>
<accession>A0AAV4S2D4</accession>
<reference evidence="1 2" key="1">
    <citation type="submission" date="2021-06" db="EMBL/GenBank/DDBJ databases">
        <title>Caerostris extrusa draft genome.</title>
        <authorList>
            <person name="Kono N."/>
            <person name="Arakawa K."/>
        </authorList>
    </citation>
    <scope>NUCLEOTIDE SEQUENCE [LARGE SCALE GENOMIC DNA]</scope>
</reference>
<dbReference type="AlphaFoldDB" id="A0AAV4S2D4"/>
<sequence>MQMVCRAIKEAPVVKNAPPVHAHDLKSKLSVDVIEDFFPVLDWRHTLLVSPSLSQLASEDSFLFLNEAQTS</sequence>
<proteinExistence type="predicted"/>
<name>A0AAV4S2D4_CAEEX</name>
<evidence type="ECO:0000313" key="1">
    <source>
        <dbReference type="EMBL" id="GIY28144.1"/>
    </source>
</evidence>
<comment type="caution">
    <text evidence="1">The sequence shown here is derived from an EMBL/GenBank/DDBJ whole genome shotgun (WGS) entry which is preliminary data.</text>
</comment>
<organism evidence="1 2">
    <name type="scientific">Caerostris extrusa</name>
    <name type="common">Bark spider</name>
    <name type="synonym">Caerostris bankana</name>
    <dbReference type="NCBI Taxonomy" id="172846"/>
    <lineage>
        <taxon>Eukaryota</taxon>
        <taxon>Metazoa</taxon>
        <taxon>Ecdysozoa</taxon>
        <taxon>Arthropoda</taxon>
        <taxon>Chelicerata</taxon>
        <taxon>Arachnida</taxon>
        <taxon>Araneae</taxon>
        <taxon>Araneomorphae</taxon>
        <taxon>Entelegynae</taxon>
        <taxon>Araneoidea</taxon>
        <taxon>Araneidae</taxon>
        <taxon>Caerostris</taxon>
    </lineage>
</organism>
<dbReference type="Proteomes" id="UP001054945">
    <property type="component" value="Unassembled WGS sequence"/>
</dbReference>
<evidence type="ECO:0000313" key="2">
    <source>
        <dbReference type="Proteomes" id="UP001054945"/>
    </source>
</evidence>